<dbReference type="InterPro" id="IPR022764">
    <property type="entry name" value="Peptidase_S54_rhomboid_dom"/>
</dbReference>
<evidence type="ECO:0000256" key="7">
    <source>
        <dbReference type="SAM" id="Phobius"/>
    </source>
</evidence>
<keyword evidence="3 7" id="KW-0812">Transmembrane</keyword>
<dbReference type="AlphaFoldDB" id="A0AAJ6BEW3"/>
<protein>
    <submittedName>
        <fullName evidence="9">Rhomboid family intramembrane serine protease</fullName>
        <ecNumber evidence="9">3.4.21.105</ecNumber>
    </submittedName>
</protein>
<dbReference type="GO" id="GO:0004252">
    <property type="term" value="F:serine-type endopeptidase activity"/>
    <property type="evidence" value="ECO:0007669"/>
    <property type="project" value="InterPro"/>
</dbReference>
<dbReference type="Gene3D" id="1.20.1540.10">
    <property type="entry name" value="Rhomboid-like"/>
    <property type="match status" value="1"/>
</dbReference>
<dbReference type="EMBL" id="CP119311">
    <property type="protein sequence ID" value="WEK33607.1"/>
    <property type="molecule type" value="Genomic_DNA"/>
</dbReference>
<dbReference type="GO" id="GO:0006508">
    <property type="term" value="P:proteolysis"/>
    <property type="evidence" value="ECO:0007669"/>
    <property type="project" value="UniProtKB-KW"/>
</dbReference>
<evidence type="ECO:0000256" key="5">
    <source>
        <dbReference type="ARBA" id="ARBA00022989"/>
    </source>
</evidence>
<evidence type="ECO:0000256" key="3">
    <source>
        <dbReference type="ARBA" id="ARBA00022692"/>
    </source>
</evidence>
<evidence type="ECO:0000259" key="8">
    <source>
        <dbReference type="Pfam" id="PF01694"/>
    </source>
</evidence>
<feature type="transmembrane region" description="Helical" evidence="7">
    <location>
        <begin position="115"/>
        <end position="132"/>
    </location>
</feature>
<dbReference type="GO" id="GO:0016020">
    <property type="term" value="C:membrane"/>
    <property type="evidence" value="ECO:0007669"/>
    <property type="project" value="UniProtKB-SubCell"/>
</dbReference>
<keyword evidence="5 7" id="KW-1133">Transmembrane helix</keyword>
<gene>
    <name evidence="9" type="ORF">P0Y53_14035</name>
</gene>
<keyword evidence="9" id="KW-0645">Protease</keyword>
<feature type="transmembrane region" description="Helical" evidence="7">
    <location>
        <begin position="139"/>
        <end position="162"/>
    </location>
</feature>
<feature type="transmembrane region" description="Helical" evidence="7">
    <location>
        <begin position="42"/>
        <end position="65"/>
    </location>
</feature>
<reference evidence="9" key="1">
    <citation type="submission" date="2023-03" db="EMBL/GenBank/DDBJ databases">
        <title>Andean soil-derived lignocellulolytic bacterial consortium as a source of novel taxa and putative plastic-active enzymes.</title>
        <authorList>
            <person name="Diaz-Garcia L."/>
            <person name="Chuvochina M."/>
            <person name="Feuerriegel G."/>
            <person name="Bunk B."/>
            <person name="Sproer C."/>
            <person name="Streit W.R."/>
            <person name="Rodriguez L.M."/>
            <person name="Overmann J."/>
            <person name="Jimenez D.J."/>
        </authorList>
    </citation>
    <scope>NUCLEOTIDE SEQUENCE</scope>
    <source>
        <strain evidence="9">MAG 7</strain>
    </source>
</reference>
<evidence type="ECO:0000256" key="6">
    <source>
        <dbReference type="ARBA" id="ARBA00023136"/>
    </source>
</evidence>
<dbReference type="PANTHER" id="PTHR43731:SF14">
    <property type="entry name" value="PRESENILIN-ASSOCIATED RHOMBOID-LIKE PROTEIN, MITOCHONDRIAL"/>
    <property type="match status" value="1"/>
</dbReference>
<dbReference type="Pfam" id="PF01694">
    <property type="entry name" value="Rhomboid"/>
    <property type="match status" value="1"/>
</dbReference>
<comment type="similarity">
    <text evidence="2">Belongs to the peptidase S54 family.</text>
</comment>
<evidence type="ECO:0000256" key="4">
    <source>
        <dbReference type="ARBA" id="ARBA00022801"/>
    </source>
</evidence>
<feature type="transmembrane region" description="Helical" evidence="7">
    <location>
        <begin position="85"/>
        <end position="103"/>
    </location>
</feature>
<feature type="transmembrane region" description="Helical" evidence="7">
    <location>
        <begin position="174"/>
        <end position="194"/>
    </location>
</feature>
<feature type="domain" description="Peptidase S54 rhomboid" evidence="8">
    <location>
        <begin position="39"/>
        <end position="188"/>
    </location>
</feature>
<name>A0AAJ6BEW3_9BACT</name>
<evidence type="ECO:0000256" key="1">
    <source>
        <dbReference type="ARBA" id="ARBA00004141"/>
    </source>
</evidence>
<evidence type="ECO:0000313" key="10">
    <source>
        <dbReference type="Proteomes" id="UP001220610"/>
    </source>
</evidence>
<dbReference type="InterPro" id="IPR035952">
    <property type="entry name" value="Rhomboid-like_sf"/>
</dbReference>
<comment type="subcellular location">
    <subcellularLocation>
        <location evidence="1">Membrane</location>
        <topology evidence="1">Multi-pass membrane protein</topology>
    </subcellularLocation>
</comment>
<evidence type="ECO:0000256" key="2">
    <source>
        <dbReference type="ARBA" id="ARBA00009045"/>
    </source>
</evidence>
<evidence type="ECO:0000313" key="9">
    <source>
        <dbReference type="EMBL" id="WEK33607.1"/>
    </source>
</evidence>
<sequence>MSITLIIVIITCIVSISAFSNSKIYDDLIFYPPSVTYQRQWYRFFSCGFIHADFLHLAFNMYALYTFGGMVEGRFIALFQEKGKLLYLLMYISALPVCLLPTYSKHKDDASYRSLGASGAVSAVIFAFIMLLPLQQLGLLFIPIYIPGFIFGLLFLAISSYLDKRGGGRINHSAHIWGGLYGIIFLMITGFAFAQRNLLLEMVSQIHRWIDSF</sequence>
<organism evidence="9 10">
    <name type="scientific">Candidatus Pseudobacter hemicellulosilyticus</name>
    <dbReference type="NCBI Taxonomy" id="3121375"/>
    <lineage>
        <taxon>Bacteria</taxon>
        <taxon>Pseudomonadati</taxon>
        <taxon>Bacteroidota</taxon>
        <taxon>Chitinophagia</taxon>
        <taxon>Chitinophagales</taxon>
        <taxon>Chitinophagaceae</taxon>
        <taxon>Pseudobacter</taxon>
    </lineage>
</organism>
<dbReference type="EC" id="3.4.21.105" evidence="9"/>
<keyword evidence="4 9" id="KW-0378">Hydrolase</keyword>
<dbReference type="InterPro" id="IPR050925">
    <property type="entry name" value="Rhomboid_protease_S54"/>
</dbReference>
<accession>A0AAJ6BEW3</accession>
<keyword evidence="6 7" id="KW-0472">Membrane</keyword>
<dbReference type="PANTHER" id="PTHR43731">
    <property type="entry name" value="RHOMBOID PROTEASE"/>
    <property type="match status" value="1"/>
</dbReference>
<dbReference type="SUPFAM" id="SSF144091">
    <property type="entry name" value="Rhomboid-like"/>
    <property type="match status" value="1"/>
</dbReference>
<proteinExistence type="inferred from homology"/>
<dbReference type="Proteomes" id="UP001220610">
    <property type="component" value="Chromosome"/>
</dbReference>